<organism evidence="1 2">
    <name type="scientific">Prauserella alba</name>
    <dbReference type="NCBI Taxonomy" id="176898"/>
    <lineage>
        <taxon>Bacteria</taxon>
        <taxon>Bacillati</taxon>
        <taxon>Actinomycetota</taxon>
        <taxon>Actinomycetes</taxon>
        <taxon>Pseudonocardiales</taxon>
        <taxon>Pseudonocardiaceae</taxon>
        <taxon>Prauserella</taxon>
    </lineage>
</organism>
<dbReference type="EMBL" id="BAAALM010000015">
    <property type="protein sequence ID" value="GAA1213195.1"/>
    <property type="molecule type" value="Genomic_DNA"/>
</dbReference>
<accession>A0ABP4GC47</accession>
<evidence type="ECO:0000313" key="1">
    <source>
        <dbReference type="EMBL" id="GAA1213195.1"/>
    </source>
</evidence>
<dbReference type="RefSeq" id="WP_253857708.1">
    <property type="nucleotide sequence ID" value="NZ_BAAALM010000015.1"/>
</dbReference>
<evidence type="ECO:0000313" key="2">
    <source>
        <dbReference type="Proteomes" id="UP001500467"/>
    </source>
</evidence>
<comment type="caution">
    <text evidence="1">The sequence shown here is derived from an EMBL/GenBank/DDBJ whole genome shotgun (WGS) entry which is preliminary data.</text>
</comment>
<gene>
    <name evidence="1" type="ORF">GCM10009675_38530</name>
</gene>
<reference evidence="2" key="1">
    <citation type="journal article" date="2019" name="Int. J. Syst. Evol. Microbiol.">
        <title>The Global Catalogue of Microorganisms (GCM) 10K type strain sequencing project: providing services to taxonomists for standard genome sequencing and annotation.</title>
        <authorList>
            <consortium name="The Broad Institute Genomics Platform"/>
            <consortium name="The Broad Institute Genome Sequencing Center for Infectious Disease"/>
            <person name="Wu L."/>
            <person name="Ma J."/>
        </authorList>
    </citation>
    <scope>NUCLEOTIDE SEQUENCE [LARGE SCALE GENOMIC DNA]</scope>
    <source>
        <strain evidence="2">JCM 13022</strain>
    </source>
</reference>
<name>A0ABP4GC47_9PSEU</name>
<dbReference type="Pfam" id="PF14428">
    <property type="entry name" value="DddA-like"/>
    <property type="match status" value="1"/>
</dbReference>
<evidence type="ECO:0008006" key="3">
    <source>
        <dbReference type="Google" id="ProtNLM"/>
    </source>
</evidence>
<dbReference type="Proteomes" id="UP001500467">
    <property type="component" value="Unassembled WGS sequence"/>
</dbReference>
<keyword evidence="2" id="KW-1185">Reference proteome</keyword>
<proteinExistence type="predicted"/>
<dbReference type="InterPro" id="IPR032724">
    <property type="entry name" value="SCP1.201-like"/>
</dbReference>
<protein>
    <recommendedName>
        <fullName evidence="3">DUF4326 domain-containing protein</fullName>
    </recommendedName>
</protein>
<sequence length="127" mass="13865">MRRGERNPRVVAYPELGGRALGHITPNRDDPWTAEARDALRKRDIPDAVTRRLAHHVEMKTATMMIKLGERHGKLTLNHAPCGSEPGATGGCHAYLPAILPTGFSLTVLGTDVDGKPFKRIYKGTAS</sequence>